<evidence type="ECO:0000313" key="2">
    <source>
        <dbReference type="Proteomes" id="UP000053097"/>
    </source>
</evidence>
<gene>
    <name evidence="1" type="ORF">X777_03101</name>
</gene>
<accession>A0A026WKC2</accession>
<name>A0A026WKC2_OOCBI</name>
<dbReference type="EMBL" id="KK107167">
    <property type="protein sequence ID" value="EZA56480.1"/>
    <property type="molecule type" value="Genomic_DNA"/>
</dbReference>
<protein>
    <submittedName>
        <fullName evidence="1">Uncharacterized protein</fullName>
    </submittedName>
</protein>
<reference evidence="1 2" key="1">
    <citation type="journal article" date="2014" name="Curr. Biol.">
        <title>The genome of the clonal raider ant Cerapachys biroi.</title>
        <authorList>
            <person name="Oxley P.R."/>
            <person name="Ji L."/>
            <person name="Fetter-Pruneda I."/>
            <person name="McKenzie S.K."/>
            <person name="Li C."/>
            <person name="Hu H."/>
            <person name="Zhang G."/>
            <person name="Kronauer D.J."/>
        </authorList>
    </citation>
    <scope>NUCLEOTIDE SEQUENCE [LARGE SCALE GENOMIC DNA]</scope>
</reference>
<dbReference type="AlphaFoldDB" id="A0A026WKC2"/>
<evidence type="ECO:0000313" key="1">
    <source>
        <dbReference type="EMBL" id="EZA56480.1"/>
    </source>
</evidence>
<sequence length="118" mass="13229">MVFIAISAPERLTFELHRGGCVLIIHAPCQGGVVAEFHVSDRYNLTSHFYILSTIRHSLLGTNGPIKKNPANRNWNGKGCNYVLAGVSAFTTERNNVAYWILLSSFRATITKDHRRTQ</sequence>
<proteinExistence type="predicted"/>
<dbReference type="Proteomes" id="UP000053097">
    <property type="component" value="Unassembled WGS sequence"/>
</dbReference>
<organism evidence="1 2">
    <name type="scientific">Ooceraea biroi</name>
    <name type="common">Clonal raider ant</name>
    <name type="synonym">Cerapachys biroi</name>
    <dbReference type="NCBI Taxonomy" id="2015173"/>
    <lineage>
        <taxon>Eukaryota</taxon>
        <taxon>Metazoa</taxon>
        <taxon>Ecdysozoa</taxon>
        <taxon>Arthropoda</taxon>
        <taxon>Hexapoda</taxon>
        <taxon>Insecta</taxon>
        <taxon>Pterygota</taxon>
        <taxon>Neoptera</taxon>
        <taxon>Endopterygota</taxon>
        <taxon>Hymenoptera</taxon>
        <taxon>Apocrita</taxon>
        <taxon>Aculeata</taxon>
        <taxon>Formicoidea</taxon>
        <taxon>Formicidae</taxon>
        <taxon>Dorylinae</taxon>
        <taxon>Ooceraea</taxon>
    </lineage>
</organism>
<keyword evidence="2" id="KW-1185">Reference proteome</keyword>